<dbReference type="InterPro" id="IPR002104">
    <property type="entry name" value="Integrase_catalytic"/>
</dbReference>
<evidence type="ECO:0000256" key="1">
    <source>
        <dbReference type="ARBA" id="ARBA00008857"/>
    </source>
</evidence>
<dbReference type="PANTHER" id="PTHR30349">
    <property type="entry name" value="PHAGE INTEGRASE-RELATED"/>
    <property type="match status" value="1"/>
</dbReference>
<evidence type="ECO:0000313" key="9">
    <source>
        <dbReference type="Proteomes" id="UP000194945"/>
    </source>
</evidence>
<dbReference type="Gene3D" id="1.10.150.130">
    <property type="match status" value="1"/>
</dbReference>
<keyword evidence="4" id="KW-0233">DNA recombination</keyword>
<feature type="domain" description="Core-binding (CB)" evidence="7">
    <location>
        <begin position="2"/>
        <end position="89"/>
    </location>
</feature>
<dbReference type="CDD" id="cd00397">
    <property type="entry name" value="DNA_BRE_C"/>
    <property type="match status" value="1"/>
</dbReference>
<evidence type="ECO:0000256" key="3">
    <source>
        <dbReference type="ARBA" id="ARBA00023125"/>
    </source>
</evidence>
<dbReference type="RefSeq" id="WP_088093158.1">
    <property type="nucleotide sequence ID" value="NZ_JARMNH010000007.1"/>
</dbReference>
<evidence type="ECO:0000256" key="4">
    <source>
        <dbReference type="ARBA" id="ARBA00023172"/>
    </source>
</evidence>
<evidence type="ECO:0000259" key="6">
    <source>
        <dbReference type="PROSITE" id="PS51898"/>
    </source>
</evidence>
<comment type="similarity">
    <text evidence="1">Belongs to the 'phage' integrase family.</text>
</comment>
<comment type="caution">
    <text evidence="8">The sequence shown here is derived from an EMBL/GenBank/DDBJ whole genome shotgun (WGS) entry which is preliminary data.</text>
</comment>
<dbReference type="GO" id="GO:0006310">
    <property type="term" value="P:DNA recombination"/>
    <property type="evidence" value="ECO:0007669"/>
    <property type="project" value="UniProtKB-KW"/>
</dbReference>
<dbReference type="SUPFAM" id="SSF56349">
    <property type="entry name" value="DNA breaking-rejoining enzymes"/>
    <property type="match status" value="1"/>
</dbReference>
<dbReference type="EMBL" id="NFDE01000058">
    <property type="protein sequence ID" value="OTX86398.1"/>
    <property type="molecule type" value="Genomic_DNA"/>
</dbReference>
<dbReference type="Gene3D" id="1.10.443.10">
    <property type="entry name" value="Intergrase catalytic core"/>
    <property type="match status" value="1"/>
</dbReference>
<protein>
    <submittedName>
        <fullName evidence="8">Integrase</fullName>
    </submittedName>
</protein>
<dbReference type="Proteomes" id="UP000194945">
    <property type="component" value="Unassembled WGS sequence"/>
</dbReference>
<reference evidence="8 9" key="1">
    <citation type="submission" date="2016-10" db="EMBL/GenBank/DDBJ databases">
        <title>Comparative genomics of Bacillus thuringiensis reveals a path to pathogens against multiple invertebrate hosts.</title>
        <authorList>
            <person name="Zheng J."/>
            <person name="Gao Q."/>
            <person name="Liu H."/>
            <person name="Peng D."/>
            <person name="Ruan L."/>
            <person name="Sun M."/>
        </authorList>
    </citation>
    <scope>NUCLEOTIDE SEQUENCE [LARGE SCALE GENOMIC DNA]</scope>
    <source>
        <strain evidence="8">BGSC 4BK1</strain>
    </source>
</reference>
<dbReference type="AlphaFoldDB" id="A0A242Z1Q0"/>
<gene>
    <name evidence="8" type="ORF">BK730_21180</name>
</gene>
<evidence type="ECO:0000256" key="5">
    <source>
        <dbReference type="PROSITE-ProRule" id="PRU01248"/>
    </source>
</evidence>
<evidence type="ECO:0000256" key="2">
    <source>
        <dbReference type="ARBA" id="ARBA00022908"/>
    </source>
</evidence>
<evidence type="ECO:0000259" key="7">
    <source>
        <dbReference type="PROSITE" id="PS51900"/>
    </source>
</evidence>
<evidence type="ECO:0000313" key="8">
    <source>
        <dbReference type="EMBL" id="OTX86398.1"/>
    </source>
</evidence>
<dbReference type="InterPro" id="IPR004107">
    <property type="entry name" value="Integrase_SAM-like_N"/>
</dbReference>
<dbReference type="Pfam" id="PF13495">
    <property type="entry name" value="Phage_int_SAM_4"/>
    <property type="match status" value="1"/>
</dbReference>
<dbReference type="PROSITE" id="PS51898">
    <property type="entry name" value="TYR_RECOMBINASE"/>
    <property type="match status" value="1"/>
</dbReference>
<dbReference type="Pfam" id="PF00589">
    <property type="entry name" value="Phage_integrase"/>
    <property type="match status" value="1"/>
</dbReference>
<keyword evidence="2" id="KW-0229">DNA integration</keyword>
<dbReference type="InterPro" id="IPR044068">
    <property type="entry name" value="CB"/>
</dbReference>
<organism evidence="8 9">
    <name type="scientific">Bacillus wiedmannii</name>
    <dbReference type="NCBI Taxonomy" id="1890302"/>
    <lineage>
        <taxon>Bacteria</taxon>
        <taxon>Bacillati</taxon>
        <taxon>Bacillota</taxon>
        <taxon>Bacilli</taxon>
        <taxon>Bacillales</taxon>
        <taxon>Bacillaceae</taxon>
        <taxon>Bacillus</taxon>
        <taxon>Bacillus cereus group</taxon>
    </lineage>
</organism>
<sequence length="305" mass="35731">MALLRFMIKDYLEDKELSGLAPRTIQSYGDTLNEFSHWLTTEKEIINIEDITPQVIKSYLLYCSKERGNAVVTRNGKLQHLKTFFRYLEDEDVIDIRSNPTNKIKPAKTDKTIKVYSDEQIKQMLRYYRRMRSRENTLYSYRGHTVIVVLAGTGIRLGELVSMRWDSVDLLNKTITIFGKNRKSLSTPLTDKVARELYEWRLFCEKYYIKLPAHVFNDHKGNPLTVNAVKLMFTRLSVRMGFKTTAHMFRHTYASNCLRAGMDIYTLSKLMHHSQIRTTEVYLHAFGNSLAESNDKYNPLNRFDL</sequence>
<dbReference type="InterPro" id="IPR013762">
    <property type="entry name" value="Integrase-like_cat_sf"/>
</dbReference>
<dbReference type="InterPro" id="IPR011010">
    <property type="entry name" value="DNA_brk_join_enz"/>
</dbReference>
<accession>A0A242Z1Q0</accession>
<keyword evidence="3 5" id="KW-0238">DNA-binding</keyword>
<name>A0A242Z1Q0_9BACI</name>
<dbReference type="InterPro" id="IPR010998">
    <property type="entry name" value="Integrase_recombinase_N"/>
</dbReference>
<dbReference type="PROSITE" id="PS51900">
    <property type="entry name" value="CB"/>
    <property type="match status" value="1"/>
</dbReference>
<proteinExistence type="inferred from homology"/>
<dbReference type="InterPro" id="IPR050090">
    <property type="entry name" value="Tyrosine_recombinase_XerCD"/>
</dbReference>
<dbReference type="GO" id="GO:0003677">
    <property type="term" value="F:DNA binding"/>
    <property type="evidence" value="ECO:0007669"/>
    <property type="project" value="UniProtKB-UniRule"/>
</dbReference>
<dbReference type="PANTHER" id="PTHR30349:SF41">
    <property type="entry name" value="INTEGRASE_RECOMBINASE PROTEIN MJ0367-RELATED"/>
    <property type="match status" value="1"/>
</dbReference>
<feature type="domain" description="Tyr recombinase" evidence="6">
    <location>
        <begin position="111"/>
        <end position="295"/>
    </location>
</feature>
<dbReference type="GO" id="GO:0015074">
    <property type="term" value="P:DNA integration"/>
    <property type="evidence" value="ECO:0007669"/>
    <property type="project" value="UniProtKB-KW"/>
</dbReference>